<proteinExistence type="predicted"/>
<organism evidence="1 2">
    <name type="scientific">Mycoplasmopsis synoviae</name>
    <name type="common">Mycoplasma synoviae</name>
    <dbReference type="NCBI Taxonomy" id="2109"/>
    <lineage>
        <taxon>Bacteria</taxon>
        <taxon>Bacillati</taxon>
        <taxon>Mycoplasmatota</taxon>
        <taxon>Mycoplasmoidales</taxon>
        <taxon>Metamycoplasmataceae</taxon>
        <taxon>Mycoplasmopsis</taxon>
    </lineage>
</organism>
<evidence type="ECO:0000313" key="1">
    <source>
        <dbReference type="EMBL" id="SYV92735.1"/>
    </source>
</evidence>
<gene>
    <name evidence="1" type="ORF">NCTC10124_00462</name>
</gene>
<sequence length="47" mass="5238">MADLASTASYLKSLSDSLKAETDKLNGDTTENKTAYYKVDTGRTLYW</sequence>
<dbReference type="AlphaFoldDB" id="A0A3B0PD38"/>
<dbReference type="EMBL" id="LS991953">
    <property type="protein sequence ID" value="SYV92735.1"/>
    <property type="molecule type" value="Genomic_DNA"/>
</dbReference>
<dbReference type="Proteomes" id="UP000259328">
    <property type="component" value="Chromosome"/>
</dbReference>
<evidence type="ECO:0000313" key="2">
    <source>
        <dbReference type="Proteomes" id="UP000259328"/>
    </source>
</evidence>
<feature type="non-terminal residue" evidence="1">
    <location>
        <position position="47"/>
    </location>
</feature>
<accession>A0A3B0PD38</accession>
<name>A0A3B0PD38_MYCSY</name>
<reference evidence="2" key="1">
    <citation type="submission" date="2018-06" db="EMBL/GenBank/DDBJ databases">
        <authorList>
            <consortium name="Pathogen Informatics"/>
        </authorList>
    </citation>
    <scope>NUCLEOTIDE SEQUENCE [LARGE SCALE GENOMIC DNA]</scope>
    <source>
        <strain evidence="2">NCTC10124</strain>
    </source>
</reference>
<protein>
    <submittedName>
        <fullName evidence="1">Uncharacterized protein</fullName>
    </submittedName>
</protein>